<proteinExistence type="predicted"/>
<dbReference type="Proteomes" id="UP000295543">
    <property type="component" value="Unassembled WGS sequence"/>
</dbReference>
<feature type="transmembrane region" description="Helical" evidence="2">
    <location>
        <begin position="864"/>
        <end position="886"/>
    </location>
</feature>
<feature type="transmembrane region" description="Helical" evidence="2">
    <location>
        <begin position="619"/>
        <end position="637"/>
    </location>
</feature>
<dbReference type="Pfam" id="PF10101">
    <property type="entry name" value="DUF2339"/>
    <property type="match status" value="1"/>
</dbReference>
<feature type="transmembrane region" description="Helical" evidence="2">
    <location>
        <begin position="179"/>
        <end position="199"/>
    </location>
</feature>
<dbReference type="InterPro" id="IPR014600">
    <property type="entry name" value="UCP035905_mem"/>
</dbReference>
<name>A0A4R5U7V3_9GAMM</name>
<dbReference type="PIRSF" id="PIRSF035905">
    <property type="entry name" value="UCP035905_mp"/>
    <property type="match status" value="1"/>
</dbReference>
<accession>A0A4R5U7V3</accession>
<feature type="region of interest" description="Disordered" evidence="1">
    <location>
        <begin position="47"/>
        <end position="134"/>
    </location>
</feature>
<dbReference type="PANTHER" id="PTHR38434">
    <property type="entry name" value="BLL2549 PROTEIN"/>
    <property type="match status" value="1"/>
</dbReference>
<feature type="transmembrane region" description="Helical" evidence="2">
    <location>
        <begin position="288"/>
        <end position="307"/>
    </location>
</feature>
<protein>
    <submittedName>
        <fullName evidence="3">DUF2339 domain-containing protein</fullName>
    </submittedName>
</protein>
<feature type="transmembrane region" description="Helical" evidence="2">
    <location>
        <begin position="341"/>
        <end position="358"/>
    </location>
</feature>
<dbReference type="AlphaFoldDB" id="A0A4R5U7V3"/>
<feature type="transmembrane region" description="Helical" evidence="2">
    <location>
        <begin position="370"/>
        <end position="390"/>
    </location>
</feature>
<comment type="caution">
    <text evidence="3">The sequence shown here is derived from an EMBL/GenBank/DDBJ whole genome shotgun (WGS) entry which is preliminary data.</text>
</comment>
<dbReference type="EMBL" id="SMTG01000005">
    <property type="protein sequence ID" value="TDK30077.1"/>
    <property type="molecule type" value="Genomic_DNA"/>
</dbReference>
<evidence type="ECO:0000256" key="1">
    <source>
        <dbReference type="SAM" id="MobiDB-lite"/>
    </source>
</evidence>
<feature type="transmembrane region" description="Helical" evidence="2">
    <location>
        <begin position="502"/>
        <end position="524"/>
    </location>
</feature>
<reference evidence="3 4" key="1">
    <citation type="submission" date="2019-03" db="EMBL/GenBank/DDBJ databases">
        <title>Luteimonas zhaokaii sp.nov., isolated from the rectal contents of Plateau pika in Yushu, Qinghai Province, China.</title>
        <authorList>
            <person name="Zhang G."/>
        </authorList>
    </citation>
    <scope>NUCLEOTIDE SEQUENCE [LARGE SCALE GENOMIC DNA]</scope>
    <source>
        <strain evidence="3 4">THG-MD21</strain>
    </source>
</reference>
<feature type="transmembrane region" description="Helical" evidence="2">
    <location>
        <begin position="772"/>
        <end position="792"/>
    </location>
</feature>
<feature type="transmembrane region" description="Helical" evidence="2">
    <location>
        <begin position="211"/>
        <end position="230"/>
    </location>
</feature>
<feature type="transmembrane region" description="Helical" evidence="2">
    <location>
        <begin position="478"/>
        <end position="496"/>
    </location>
</feature>
<feature type="transmembrane region" description="Helical" evidence="2">
    <location>
        <begin position="839"/>
        <end position="858"/>
    </location>
</feature>
<feature type="transmembrane region" description="Helical" evidence="2">
    <location>
        <begin position="673"/>
        <end position="694"/>
    </location>
</feature>
<feature type="transmembrane region" description="Helical" evidence="2">
    <location>
        <begin position="739"/>
        <end position="760"/>
    </location>
</feature>
<feature type="transmembrane region" description="Helical" evidence="2">
    <location>
        <begin position="428"/>
        <end position="445"/>
    </location>
</feature>
<evidence type="ECO:0000256" key="2">
    <source>
        <dbReference type="SAM" id="Phobius"/>
    </source>
</evidence>
<feature type="transmembrane region" description="Helical" evidence="2">
    <location>
        <begin position="265"/>
        <end position="282"/>
    </location>
</feature>
<sequence>MEELIVLIGLALLTVPVLLVVGLAMLFGLRRRVAELEDMTERLRAEVASRAMPTSGAGPVWTRASASAPPAATPVEPPPAPLPPQSTDDTLQPPTTAPAAAPPPLPPVPPRDTWRDADRPAPPPPDTPAAPRRPDVFARGLRLVKRWFTSGNVPVKIGMLVLFAGVAALLKYASDQGLLQVPISLRLAGVSLAAVAGLVFGWRRRISHRTFALSLQGGMIGILLLVVFAASKMFGLIAPEFAFAASVLLVFGAGALAVLQGAMALAVFAVLAGFLAPIWLSTGSGNHVALFGYYAVLNAAIVTIAWFRAWRLLNLLGFVFTFGIGTLWGVLDYEAADYRSAQAFLALFFAIYLAVPLLHARRRPVGKRDLIDGCLVFGTPLIAFSLQAGLMREDTTTLALVALGLGALYAGLSWWLRRGGRYEVLQQSYALLAAGFATLAVPLALSAQATACVFALEGAALVWLGLRQQRRLPRWSGIALQGAAVVAYVFAAGNTVVDDTPFAHGLFVGAMLFALSGLAIAAAYAHWRAVVSARLAYLWAMLWWLGAWTLELQRVLPGAAFPDALLVLMAVTGWLAAERNRRVADPLLAGTSCLALVAALPLAVLQAEAHQHPFAGYGIWAWLVFAALGVRALVCLRTGEGGFARAAQFTWWLLWPFALSLLLVQVVDRVVGGDAWTLVAAILPWLAITAIALLRWPWLTHPLGRDFDAMRMPFRSVCCALLALWWLLALRSAGDPAPLPWVAVVNPLDLAQIAVLMLLARWMWRGDAPIGARARVPVLSAGAFLLVTAITLRGAHHWGGAPWDATLASSSLAQTSLTIVWSVLGVLGWVLGSRRGQRVLWLAGAALMGIVLAKLVIVDRGHLGNLWGIGSFIAYGLLCTVVGFFAPAPPRAATPEPAPEAGA</sequence>
<dbReference type="InterPro" id="IPR019286">
    <property type="entry name" value="DUF2339_TM"/>
</dbReference>
<feature type="transmembrane region" description="Helical" evidence="2">
    <location>
        <begin position="6"/>
        <end position="29"/>
    </location>
</feature>
<feature type="transmembrane region" description="Helical" evidence="2">
    <location>
        <begin position="714"/>
        <end position="733"/>
    </location>
</feature>
<evidence type="ECO:0000313" key="3">
    <source>
        <dbReference type="EMBL" id="TDK30077.1"/>
    </source>
</evidence>
<keyword evidence="2" id="KW-0472">Membrane</keyword>
<keyword evidence="2" id="KW-0812">Transmembrane</keyword>
<feature type="transmembrane region" description="Helical" evidence="2">
    <location>
        <begin position="153"/>
        <end position="173"/>
    </location>
</feature>
<feature type="transmembrane region" description="Helical" evidence="2">
    <location>
        <begin position="587"/>
        <end position="607"/>
    </location>
</feature>
<feature type="transmembrane region" description="Helical" evidence="2">
    <location>
        <begin position="649"/>
        <end position="667"/>
    </location>
</feature>
<gene>
    <name evidence="3" type="ORF">E2F49_12855</name>
</gene>
<dbReference type="OrthoDB" id="207428at2"/>
<keyword evidence="2" id="KW-1133">Transmembrane helix</keyword>
<feature type="transmembrane region" description="Helical" evidence="2">
    <location>
        <begin position="812"/>
        <end position="832"/>
    </location>
</feature>
<feature type="transmembrane region" description="Helical" evidence="2">
    <location>
        <begin position="396"/>
        <end position="416"/>
    </location>
</feature>
<keyword evidence="4" id="KW-1185">Reference proteome</keyword>
<feature type="compositionally biased region" description="Pro residues" evidence="1">
    <location>
        <begin position="100"/>
        <end position="110"/>
    </location>
</feature>
<feature type="transmembrane region" description="Helical" evidence="2">
    <location>
        <begin position="556"/>
        <end position="575"/>
    </location>
</feature>
<feature type="transmembrane region" description="Helical" evidence="2">
    <location>
        <begin position="451"/>
        <end position="466"/>
    </location>
</feature>
<dbReference type="PANTHER" id="PTHR38434:SF1">
    <property type="entry name" value="BLL2549 PROTEIN"/>
    <property type="match status" value="1"/>
</dbReference>
<organism evidence="3 4">
    <name type="scientific">Luteimonas terrae</name>
    <dbReference type="NCBI Taxonomy" id="1530191"/>
    <lineage>
        <taxon>Bacteria</taxon>
        <taxon>Pseudomonadati</taxon>
        <taxon>Pseudomonadota</taxon>
        <taxon>Gammaproteobacteria</taxon>
        <taxon>Lysobacterales</taxon>
        <taxon>Lysobacteraceae</taxon>
        <taxon>Luteimonas</taxon>
    </lineage>
</organism>
<feature type="compositionally biased region" description="Pro residues" evidence="1">
    <location>
        <begin position="71"/>
        <end position="84"/>
    </location>
</feature>
<dbReference type="RefSeq" id="WP_133394258.1">
    <property type="nucleotide sequence ID" value="NZ_SMTG01000005.1"/>
</dbReference>
<feature type="transmembrane region" description="Helical" evidence="2">
    <location>
        <begin position="531"/>
        <end position="550"/>
    </location>
</feature>
<feature type="transmembrane region" description="Helical" evidence="2">
    <location>
        <begin position="236"/>
        <end position="258"/>
    </location>
</feature>
<feature type="transmembrane region" description="Helical" evidence="2">
    <location>
        <begin position="312"/>
        <end position="329"/>
    </location>
</feature>
<evidence type="ECO:0000313" key="4">
    <source>
        <dbReference type="Proteomes" id="UP000295543"/>
    </source>
</evidence>